<dbReference type="Pfam" id="PF02441">
    <property type="entry name" value="Flavoprotein"/>
    <property type="match status" value="1"/>
</dbReference>
<dbReference type="NCBIfam" id="NF006161">
    <property type="entry name" value="PRK08305.1"/>
    <property type="match status" value="1"/>
</dbReference>
<evidence type="ECO:0000313" key="3">
    <source>
        <dbReference type="Proteomes" id="UP000434036"/>
    </source>
</evidence>
<name>A0A6N8UBL7_9FIRM</name>
<sequence>MKNKHILMGICGSFCNHQHALDQLTRLAANNDVQVVVTENVNTLSTRFFERDDFIKAVERISGHKVMSTIVEAEKVGPSNAYDIMCIVPMTATVCAKLANGIYDSPVTLAAKAMIRNNKDIVIGIATNDGLGISGVNLMRLLATKHIYAIPFAQDSPFNKPTSIVAKWEFTEDTLDSAMEQVQLQPLLRGYEEKHI</sequence>
<dbReference type="InterPro" id="IPR003382">
    <property type="entry name" value="Flavoprotein"/>
</dbReference>
<proteinExistence type="predicted"/>
<dbReference type="AlphaFoldDB" id="A0A6N8UBL7"/>
<reference evidence="2 3" key="1">
    <citation type="submission" date="2019-12" db="EMBL/GenBank/DDBJ databases">
        <authorList>
            <person name="Yang R."/>
        </authorList>
    </citation>
    <scope>NUCLEOTIDE SEQUENCE [LARGE SCALE GENOMIC DNA]</scope>
    <source>
        <strain evidence="2 3">DONG20-135</strain>
    </source>
</reference>
<dbReference type="RefSeq" id="WP_160625328.1">
    <property type="nucleotide sequence ID" value="NZ_WUUQ01000002.1"/>
</dbReference>
<accession>A0A6N8UBL7</accession>
<dbReference type="Proteomes" id="UP000434036">
    <property type="component" value="Unassembled WGS sequence"/>
</dbReference>
<dbReference type="SUPFAM" id="SSF52507">
    <property type="entry name" value="Homo-oligomeric flavin-containing Cys decarboxylases, HFCD"/>
    <property type="match status" value="1"/>
</dbReference>
<dbReference type="EMBL" id="WUUQ01000002">
    <property type="protein sequence ID" value="MXQ73929.1"/>
    <property type="molecule type" value="Genomic_DNA"/>
</dbReference>
<keyword evidence="3" id="KW-1185">Reference proteome</keyword>
<dbReference type="GO" id="GO:0003824">
    <property type="term" value="F:catalytic activity"/>
    <property type="evidence" value="ECO:0007669"/>
    <property type="project" value="InterPro"/>
</dbReference>
<comment type="caution">
    <text evidence="2">The sequence shown here is derived from an EMBL/GenBank/DDBJ whole genome shotgun (WGS) entry which is preliminary data.</text>
</comment>
<evidence type="ECO:0000313" key="2">
    <source>
        <dbReference type="EMBL" id="MXQ73929.1"/>
    </source>
</evidence>
<reference evidence="2 3" key="2">
    <citation type="submission" date="2020-01" db="EMBL/GenBank/DDBJ databases">
        <title>Clostridiaceae sp. nov. isolated from the gut of human by culturomics.</title>
        <authorList>
            <person name="Chang Y."/>
        </authorList>
    </citation>
    <scope>NUCLEOTIDE SEQUENCE [LARGE SCALE GENOMIC DNA]</scope>
    <source>
        <strain evidence="2 3">DONG20-135</strain>
    </source>
</reference>
<protein>
    <submittedName>
        <fullName evidence="2">Dipicolinate synthase subunit B</fullName>
    </submittedName>
</protein>
<dbReference type="Gene3D" id="3.40.50.1950">
    <property type="entry name" value="Flavin prenyltransferase-like"/>
    <property type="match status" value="1"/>
</dbReference>
<organism evidence="2 3">
    <name type="scientific">Copranaerobaculum intestinale</name>
    <dbReference type="NCBI Taxonomy" id="2692629"/>
    <lineage>
        <taxon>Bacteria</taxon>
        <taxon>Bacillati</taxon>
        <taxon>Bacillota</taxon>
        <taxon>Erysipelotrichia</taxon>
        <taxon>Erysipelotrichales</taxon>
        <taxon>Erysipelotrichaceae</taxon>
        <taxon>Copranaerobaculum</taxon>
    </lineage>
</organism>
<dbReference type="InterPro" id="IPR036551">
    <property type="entry name" value="Flavin_trans-like"/>
</dbReference>
<feature type="domain" description="Flavoprotein" evidence="1">
    <location>
        <begin position="4"/>
        <end position="165"/>
    </location>
</feature>
<evidence type="ECO:0000259" key="1">
    <source>
        <dbReference type="Pfam" id="PF02441"/>
    </source>
</evidence>
<gene>
    <name evidence="2" type="ORF">GSF08_08245</name>
</gene>